<dbReference type="PATRIC" id="fig|1486262.3.peg.2888"/>
<dbReference type="GO" id="GO:0003677">
    <property type="term" value="F:DNA binding"/>
    <property type="evidence" value="ECO:0007669"/>
    <property type="project" value="UniProtKB-KW"/>
</dbReference>
<dbReference type="KEGG" id="mey:TM49_13980"/>
<sequence>MDRALRQFLAIADAGSITAAARMLNVTQPTLTVNMQRLETDLGLPLLKRTAEGMRLTSYGETLCENVRMMQRIYDNALINLKEQSERSEEGIALACGDTWWTLFIRDVVRNYRADHPTAPVRVNIADQIQSMEQLLSGDISLFVSYRFDGLRASTGARFIPLSQSPPGYFARPGHPLLDRPRTRKEIFDYPRAYPATPENRYRAFINEAERLETIASAFVASRFAFASNSLTACIDYVTDTDAVLHFTKLLSPEIRRRGLLEITQAEAPASKTMGIYLLADRAADPRIADLIDRIKAAAEGVLPAISIQ</sequence>
<evidence type="ECO:0000256" key="2">
    <source>
        <dbReference type="ARBA" id="ARBA00023015"/>
    </source>
</evidence>
<dbReference type="InterPro" id="IPR050950">
    <property type="entry name" value="HTH-type_LysR_regulators"/>
</dbReference>
<proteinExistence type="inferred from homology"/>
<dbReference type="InterPro" id="IPR036390">
    <property type="entry name" value="WH_DNA-bd_sf"/>
</dbReference>
<name>A0A0D5LRY0_MAREN</name>
<gene>
    <name evidence="6" type="ORF">TM49_13980</name>
</gene>
<evidence type="ECO:0000256" key="1">
    <source>
        <dbReference type="ARBA" id="ARBA00009437"/>
    </source>
</evidence>
<dbReference type="PANTHER" id="PTHR30419">
    <property type="entry name" value="HTH-TYPE TRANSCRIPTIONAL REGULATOR YBHD"/>
    <property type="match status" value="1"/>
</dbReference>
<dbReference type="GO" id="GO:0003700">
    <property type="term" value="F:DNA-binding transcription factor activity"/>
    <property type="evidence" value="ECO:0007669"/>
    <property type="project" value="InterPro"/>
</dbReference>
<dbReference type="Pfam" id="PF03466">
    <property type="entry name" value="LysR_substrate"/>
    <property type="match status" value="1"/>
</dbReference>
<evidence type="ECO:0000313" key="7">
    <source>
        <dbReference type="Proteomes" id="UP000032611"/>
    </source>
</evidence>
<dbReference type="InterPro" id="IPR036388">
    <property type="entry name" value="WH-like_DNA-bd_sf"/>
</dbReference>
<dbReference type="InterPro" id="IPR005119">
    <property type="entry name" value="LysR_subst-bd"/>
</dbReference>
<dbReference type="Pfam" id="PF00126">
    <property type="entry name" value="HTH_1"/>
    <property type="match status" value="1"/>
</dbReference>
<dbReference type="SUPFAM" id="SSF46785">
    <property type="entry name" value="Winged helix' DNA-binding domain"/>
    <property type="match status" value="1"/>
</dbReference>
<dbReference type="GO" id="GO:0005829">
    <property type="term" value="C:cytosol"/>
    <property type="evidence" value="ECO:0007669"/>
    <property type="project" value="TreeGrafter"/>
</dbReference>
<dbReference type="SUPFAM" id="SSF53850">
    <property type="entry name" value="Periplasmic binding protein-like II"/>
    <property type="match status" value="1"/>
</dbReference>
<evidence type="ECO:0000259" key="5">
    <source>
        <dbReference type="PROSITE" id="PS50931"/>
    </source>
</evidence>
<accession>A0A0D5LRY0</accession>
<organism evidence="6 7">
    <name type="scientific">Martelella endophytica</name>
    <dbReference type="NCBI Taxonomy" id="1486262"/>
    <lineage>
        <taxon>Bacteria</taxon>
        <taxon>Pseudomonadati</taxon>
        <taxon>Pseudomonadota</taxon>
        <taxon>Alphaproteobacteria</taxon>
        <taxon>Hyphomicrobiales</taxon>
        <taxon>Aurantimonadaceae</taxon>
        <taxon>Martelella</taxon>
    </lineage>
</organism>
<keyword evidence="7" id="KW-1185">Reference proteome</keyword>
<dbReference type="HOGENOM" id="CLU_039613_6_0_5"/>
<dbReference type="InterPro" id="IPR000847">
    <property type="entry name" value="LysR_HTH_N"/>
</dbReference>
<keyword evidence="2" id="KW-0805">Transcription regulation</keyword>
<dbReference type="PROSITE" id="PS50931">
    <property type="entry name" value="HTH_LYSR"/>
    <property type="match status" value="1"/>
</dbReference>
<dbReference type="EMBL" id="CP010803">
    <property type="protein sequence ID" value="AJY46532.1"/>
    <property type="molecule type" value="Genomic_DNA"/>
</dbReference>
<evidence type="ECO:0000313" key="6">
    <source>
        <dbReference type="EMBL" id="AJY46532.1"/>
    </source>
</evidence>
<keyword evidence="3" id="KW-0238">DNA-binding</keyword>
<comment type="similarity">
    <text evidence="1">Belongs to the LysR transcriptional regulatory family.</text>
</comment>
<dbReference type="OrthoDB" id="9775392at2"/>
<evidence type="ECO:0000256" key="4">
    <source>
        <dbReference type="ARBA" id="ARBA00023163"/>
    </source>
</evidence>
<dbReference type="PRINTS" id="PR00039">
    <property type="entry name" value="HTHLYSR"/>
</dbReference>
<protein>
    <recommendedName>
        <fullName evidence="5">HTH lysR-type domain-containing protein</fullName>
    </recommendedName>
</protein>
<dbReference type="AlphaFoldDB" id="A0A0D5LRY0"/>
<dbReference type="PANTHER" id="PTHR30419:SF8">
    <property type="entry name" value="NITROGEN ASSIMILATION TRANSCRIPTIONAL ACTIVATOR-RELATED"/>
    <property type="match status" value="1"/>
</dbReference>
<dbReference type="Proteomes" id="UP000032611">
    <property type="component" value="Chromosome"/>
</dbReference>
<dbReference type="Gene3D" id="3.40.190.10">
    <property type="entry name" value="Periplasmic binding protein-like II"/>
    <property type="match status" value="2"/>
</dbReference>
<evidence type="ECO:0000256" key="3">
    <source>
        <dbReference type="ARBA" id="ARBA00023125"/>
    </source>
</evidence>
<reference evidence="6 7" key="1">
    <citation type="journal article" date="2015" name="Genome Announc.">
        <title>Complete genome sequence of Martelella endophytica YC6887, which has antifungal activity associated with a halophyte.</title>
        <authorList>
            <person name="Khan A."/>
            <person name="Khan H."/>
            <person name="Chung E.J."/>
            <person name="Hossain M.T."/>
            <person name="Chung Y.R."/>
        </authorList>
    </citation>
    <scope>NUCLEOTIDE SEQUENCE [LARGE SCALE GENOMIC DNA]</scope>
    <source>
        <strain evidence="6">YC6887</strain>
    </source>
</reference>
<dbReference type="STRING" id="1486262.TM49_13980"/>
<feature type="domain" description="HTH lysR-type" evidence="5">
    <location>
        <begin position="1"/>
        <end position="57"/>
    </location>
</feature>
<keyword evidence="4" id="KW-0804">Transcription</keyword>
<dbReference type="RefSeq" id="WP_045682137.1">
    <property type="nucleotide sequence ID" value="NZ_CP010803.1"/>
</dbReference>
<dbReference type="Gene3D" id="1.10.10.10">
    <property type="entry name" value="Winged helix-like DNA-binding domain superfamily/Winged helix DNA-binding domain"/>
    <property type="match status" value="1"/>
</dbReference>